<dbReference type="EMBL" id="JAAXOM010000010">
    <property type="protein sequence ID" value="NKX91268.1"/>
    <property type="molecule type" value="Genomic_DNA"/>
</dbReference>
<feature type="domain" description="APS kinase" evidence="3">
    <location>
        <begin position="13"/>
        <end position="88"/>
    </location>
</feature>
<sequence length="210" mass="22479">MAGHSISPVSAGGVLVGLRGNSGSGKTTVARAVQQRFARASCLVVAQDVVRRTMLRETDAPGAVNIDLIEHVAAFGLARGLIVIVEGILDADRYGEMLERLSVSAGSAMFYSFDLSFAETVRRHASRPQAQEFSPTQMGQWYHSWQPLTFVDEVRIDASWQLETVVDQIVGDICAAGLFDQQAARCQGATGGTSPPASATPRRVTVTEAE</sequence>
<dbReference type="InterPro" id="IPR027417">
    <property type="entry name" value="P-loop_NTPase"/>
</dbReference>
<dbReference type="GO" id="GO:0016301">
    <property type="term" value="F:kinase activity"/>
    <property type="evidence" value="ECO:0007669"/>
    <property type="project" value="UniProtKB-KW"/>
</dbReference>
<evidence type="ECO:0000259" key="3">
    <source>
        <dbReference type="Pfam" id="PF01583"/>
    </source>
</evidence>
<dbReference type="AlphaFoldDB" id="A0A846WGF7"/>
<dbReference type="Pfam" id="PF01583">
    <property type="entry name" value="APS_kinase"/>
    <property type="match status" value="1"/>
</dbReference>
<evidence type="ECO:0000313" key="4">
    <source>
        <dbReference type="EMBL" id="NKX91268.1"/>
    </source>
</evidence>
<name>A0A846WGF7_9NOCA</name>
<evidence type="ECO:0000256" key="2">
    <source>
        <dbReference type="SAM" id="MobiDB-lite"/>
    </source>
</evidence>
<evidence type="ECO:0000256" key="1">
    <source>
        <dbReference type="ARBA" id="ARBA00022679"/>
    </source>
</evidence>
<feature type="region of interest" description="Disordered" evidence="2">
    <location>
        <begin position="186"/>
        <end position="210"/>
    </location>
</feature>
<protein>
    <submittedName>
        <fullName evidence="4">Kinase</fullName>
    </submittedName>
</protein>
<dbReference type="NCBIfam" id="NF005253">
    <property type="entry name" value="PRK06762.1-4"/>
    <property type="match status" value="1"/>
</dbReference>
<evidence type="ECO:0000313" key="5">
    <source>
        <dbReference type="Proteomes" id="UP000572007"/>
    </source>
</evidence>
<dbReference type="InterPro" id="IPR059117">
    <property type="entry name" value="APS_kinase_dom"/>
</dbReference>
<keyword evidence="4" id="KW-0418">Kinase</keyword>
<keyword evidence="1" id="KW-0808">Transferase</keyword>
<dbReference type="RefSeq" id="WP_167353315.1">
    <property type="nucleotide sequence ID" value="NZ_JAAXOM010000010.1"/>
</dbReference>
<proteinExistence type="predicted"/>
<reference evidence="4 5" key="1">
    <citation type="submission" date="2020-04" db="EMBL/GenBank/DDBJ databases">
        <title>MicrobeNet Type strains.</title>
        <authorList>
            <person name="Nicholson A.C."/>
        </authorList>
    </citation>
    <scope>NUCLEOTIDE SEQUENCE [LARGE SCALE GENOMIC DNA]</scope>
    <source>
        <strain evidence="4 5">DSM 44960</strain>
    </source>
</reference>
<gene>
    <name evidence="4" type="ORF">HGA10_28685</name>
</gene>
<dbReference type="Proteomes" id="UP000572007">
    <property type="component" value="Unassembled WGS sequence"/>
</dbReference>
<keyword evidence="5" id="KW-1185">Reference proteome</keyword>
<dbReference type="SUPFAM" id="SSF52540">
    <property type="entry name" value="P-loop containing nucleoside triphosphate hydrolases"/>
    <property type="match status" value="1"/>
</dbReference>
<dbReference type="Gene3D" id="3.40.50.300">
    <property type="entry name" value="P-loop containing nucleotide triphosphate hydrolases"/>
    <property type="match status" value="1"/>
</dbReference>
<comment type="caution">
    <text evidence="4">The sequence shown here is derived from an EMBL/GenBank/DDBJ whole genome shotgun (WGS) entry which is preliminary data.</text>
</comment>
<accession>A0A846WGF7</accession>
<organism evidence="4 5">
    <name type="scientific">Nocardia coubleae</name>
    <dbReference type="NCBI Taxonomy" id="356147"/>
    <lineage>
        <taxon>Bacteria</taxon>
        <taxon>Bacillati</taxon>
        <taxon>Actinomycetota</taxon>
        <taxon>Actinomycetes</taxon>
        <taxon>Mycobacteriales</taxon>
        <taxon>Nocardiaceae</taxon>
        <taxon>Nocardia</taxon>
    </lineage>
</organism>